<dbReference type="AlphaFoldDB" id="A0A0W1AJK6"/>
<gene>
    <name evidence="2" type="ORF">Lwal_1056</name>
</gene>
<evidence type="ECO:0000313" key="3">
    <source>
        <dbReference type="Proteomes" id="UP000054729"/>
    </source>
</evidence>
<dbReference type="Proteomes" id="UP000054729">
    <property type="component" value="Unassembled WGS sequence"/>
</dbReference>
<accession>A0A0W1AJK6</accession>
<feature type="transmembrane region" description="Helical" evidence="1">
    <location>
        <begin position="427"/>
        <end position="446"/>
    </location>
</feature>
<evidence type="ECO:0000313" key="2">
    <source>
        <dbReference type="EMBL" id="KTD81347.1"/>
    </source>
</evidence>
<keyword evidence="1" id="KW-0472">Membrane</keyword>
<organism evidence="2 3">
    <name type="scientific">Legionella waltersii</name>
    <dbReference type="NCBI Taxonomy" id="66969"/>
    <lineage>
        <taxon>Bacteria</taxon>
        <taxon>Pseudomonadati</taxon>
        <taxon>Pseudomonadota</taxon>
        <taxon>Gammaproteobacteria</taxon>
        <taxon>Legionellales</taxon>
        <taxon>Legionellaceae</taxon>
        <taxon>Legionella</taxon>
    </lineage>
</organism>
<evidence type="ECO:0000256" key="1">
    <source>
        <dbReference type="SAM" id="Phobius"/>
    </source>
</evidence>
<dbReference type="EMBL" id="LNZB01000026">
    <property type="protein sequence ID" value="KTD81347.1"/>
    <property type="molecule type" value="Genomic_DNA"/>
</dbReference>
<keyword evidence="1" id="KW-1133">Transmembrane helix</keyword>
<keyword evidence="1" id="KW-0812">Transmembrane</keyword>
<feature type="transmembrane region" description="Helical" evidence="1">
    <location>
        <begin position="376"/>
        <end position="398"/>
    </location>
</feature>
<dbReference type="RefSeq" id="WP_065235648.1">
    <property type="nucleotide sequence ID" value="NZ_CAAAIQ010000036.1"/>
</dbReference>
<reference evidence="2 3" key="1">
    <citation type="submission" date="2015-11" db="EMBL/GenBank/DDBJ databases">
        <title>Genomic analysis of 38 Legionella species identifies large and diverse effector repertoires.</title>
        <authorList>
            <person name="Burstein D."/>
            <person name="Amaro F."/>
            <person name="Zusman T."/>
            <person name="Lifshitz Z."/>
            <person name="Cohen O."/>
            <person name="Gilbert J.A."/>
            <person name="Pupko T."/>
            <person name="Shuman H.A."/>
            <person name="Segal G."/>
        </authorList>
    </citation>
    <scope>NUCLEOTIDE SEQUENCE [LARGE SCALE GENOMIC DNA]</scope>
    <source>
        <strain evidence="2 3">ATCC 51914</strain>
    </source>
</reference>
<name>A0A0W1AJK6_9GAMM</name>
<comment type="caution">
    <text evidence="2">The sequence shown here is derived from an EMBL/GenBank/DDBJ whole genome shotgun (WGS) entry which is preliminary data.</text>
</comment>
<dbReference type="PATRIC" id="fig|66969.6.peg.1158"/>
<keyword evidence="3" id="KW-1185">Reference proteome</keyword>
<proteinExistence type="predicted"/>
<sequence>MNEKFEFPFNELPKDLLEKELGNYLDPSHIVRIRQTSKANHTLFKPLGDEKKLTAFLEKAVRREDDAVQKMLKNDLSLLCKRGKVTDCSGRTFENISAFEYMLWALDKHGWMMLLDCIPKDKMNKELSKELLAQYNKVKNTGVTYTFNGKEITEHHFDFENTIIKALQDYEDMRNAPNPDFNSIDKQWKECVGGAQKLFPMHVVYEYCSDEFFVPVPTFNSKPRADSKSLIQETNILEDWFSVDSKLGSDFAIHRGNRWFSNGISVVSSQEMLSAEDDLAAMKKLCEIRTKDFTDLASAPESRLSISCSNPYGFIDHEFLEAINAGLLHLGGGTAGQFVVEQLLFGTKKSGGLMVNNPANMGFFQSFSKREDLLKIYSPLTAPVVFGILAAEMMYGFIVNTSLLHVSAATSNVDGFTQNASDLQKCLFNMIVLCIAALVSPIVNLIDIIGSGLNTISDGLEGCCTDRPSFF</sequence>
<protein>
    <submittedName>
        <fullName evidence="2">Uncharacterized protein</fullName>
    </submittedName>
</protein>